<evidence type="ECO:0000313" key="7">
    <source>
        <dbReference type="Proteomes" id="UP000295832"/>
    </source>
</evidence>
<evidence type="ECO:0000256" key="2">
    <source>
        <dbReference type="ARBA" id="ARBA00023125"/>
    </source>
</evidence>
<dbReference type="SMART" id="SM00419">
    <property type="entry name" value="HTH_CRP"/>
    <property type="match status" value="1"/>
</dbReference>
<evidence type="ECO:0000256" key="1">
    <source>
        <dbReference type="ARBA" id="ARBA00023015"/>
    </source>
</evidence>
<organism evidence="6 7">
    <name type="scientific">Orenia marismortui</name>
    <dbReference type="NCBI Taxonomy" id="46469"/>
    <lineage>
        <taxon>Bacteria</taxon>
        <taxon>Bacillati</taxon>
        <taxon>Bacillota</taxon>
        <taxon>Clostridia</taxon>
        <taxon>Halanaerobiales</taxon>
        <taxon>Halobacteroidaceae</taxon>
        <taxon>Orenia</taxon>
    </lineage>
</organism>
<dbReference type="RefSeq" id="WP_134116459.1">
    <property type="nucleotide sequence ID" value="NZ_SOEG01000011.1"/>
</dbReference>
<feature type="domain" description="HTH crp-type" evidence="5">
    <location>
        <begin position="145"/>
        <end position="218"/>
    </location>
</feature>
<dbReference type="Pfam" id="PF00027">
    <property type="entry name" value="cNMP_binding"/>
    <property type="match status" value="1"/>
</dbReference>
<dbReference type="InterPro" id="IPR018490">
    <property type="entry name" value="cNMP-bd_dom_sf"/>
</dbReference>
<evidence type="ECO:0000259" key="4">
    <source>
        <dbReference type="PROSITE" id="PS50042"/>
    </source>
</evidence>
<keyword evidence="1" id="KW-0805">Transcription regulation</keyword>
<dbReference type="InterPro" id="IPR000595">
    <property type="entry name" value="cNMP-bd_dom"/>
</dbReference>
<dbReference type="Pfam" id="PF13545">
    <property type="entry name" value="HTH_Crp_2"/>
    <property type="match status" value="1"/>
</dbReference>
<dbReference type="InterPro" id="IPR018488">
    <property type="entry name" value="cNMP-bd_CS"/>
</dbReference>
<keyword evidence="7" id="KW-1185">Reference proteome</keyword>
<dbReference type="Gene3D" id="1.10.10.10">
    <property type="entry name" value="Winged helix-like DNA-binding domain superfamily/Winged helix DNA-binding domain"/>
    <property type="match status" value="1"/>
</dbReference>
<dbReference type="PANTHER" id="PTHR24567:SF74">
    <property type="entry name" value="HTH-TYPE TRANSCRIPTIONAL REGULATOR ARCR"/>
    <property type="match status" value="1"/>
</dbReference>
<dbReference type="InterPro" id="IPR014710">
    <property type="entry name" value="RmlC-like_jellyroll"/>
</dbReference>
<dbReference type="Proteomes" id="UP000295832">
    <property type="component" value="Unassembled WGS sequence"/>
</dbReference>
<keyword evidence="2" id="KW-0238">DNA-binding</keyword>
<dbReference type="GO" id="GO:0003700">
    <property type="term" value="F:DNA-binding transcription factor activity"/>
    <property type="evidence" value="ECO:0007669"/>
    <property type="project" value="TreeGrafter"/>
</dbReference>
<feature type="domain" description="Cyclic nucleotide-binding" evidence="4">
    <location>
        <begin position="11"/>
        <end position="131"/>
    </location>
</feature>
<evidence type="ECO:0000256" key="3">
    <source>
        <dbReference type="ARBA" id="ARBA00023163"/>
    </source>
</evidence>
<dbReference type="InterPro" id="IPR050397">
    <property type="entry name" value="Env_Response_Regulators"/>
</dbReference>
<dbReference type="PROSITE" id="PS00889">
    <property type="entry name" value="CNMP_BINDING_2"/>
    <property type="match status" value="1"/>
</dbReference>
<dbReference type="STRING" id="926561.GCA_000379025_01262"/>
<dbReference type="GO" id="GO:0005829">
    <property type="term" value="C:cytosol"/>
    <property type="evidence" value="ECO:0007669"/>
    <property type="project" value="TreeGrafter"/>
</dbReference>
<dbReference type="Gene3D" id="2.60.120.10">
    <property type="entry name" value="Jelly Rolls"/>
    <property type="match status" value="1"/>
</dbReference>
<dbReference type="GO" id="GO:0003677">
    <property type="term" value="F:DNA binding"/>
    <property type="evidence" value="ECO:0007669"/>
    <property type="project" value="UniProtKB-KW"/>
</dbReference>
<comment type="caution">
    <text evidence="6">The sequence shown here is derived from an EMBL/GenBank/DDBJ whole genome shotgun (WGS) entry which is preliminary data.</text>
</comment>
<name>A0A4V3GYC0_9FIRM</name>
<dbReference type="PROSITE" id="PS51063">
    <property type="entry name" value="HTH_CRP_2"/>
    <property type="match status" value="1"/>
</dbReference>
<dbReference type="SUPFAM" id="SSF51206">
    <property type="entry name" value="cAMP-binding domain-like"/>
    <property type="match status" value="1"/>
</dbReference>
<evidence type="ECO:0000259" key="5">
    <source>
        <dbReference type="PROSITE" id="PS51063"/>
    </source>
</evidence>
<dbReference type="CDD" id="cd00038">
    <property type="entry name" value="CAP_ED"/>
    <property type="match status" value="1"/>
</dbReference>
<proteinExistence type="predicted"/>
<accession>A0A4V3GYC0</accession>
<protein>
    <submittedName>
        <fullName evidence="6">CRP/FNR family transcriptional regulator</fullName>
    </submittedName>
</protein>
<dbReference type="AlphaFoldDB" id="A0A4V3GYC0"/>
<dbReference type="InterPro" id="IPR012318">
    <property type="entry name" value="HTH_CRP"/>
</dbReference>
<dbReference type="SMART" id="SM00100">
    <property type="entry name" value="cNMP"/>
    <property type="match status" value="1"/>
</dbReference>
<dbReference type="InterPro" id="IPR036390">
    <property type="entry name" value="WH_DNA-bd_sf"/>
</dbReference>
<dbReference type="InterPro" id="IPR036388">
    <property type="entry name" value="WH-like_DNA-bd_sf"/>
</dbReference>
<keyword evidence="3" id="KW-0804">Transcription</keyword>
<dbReference type="PROSITE" id="PS50042">
    <property type="entry name" value="CNMP_BINDING_3"/>
    <property type="match status" value="1"/>
</dbReference>
<evidence type="ECO:0000313" key="6">
    <source>
        <dbReference type="EMBL" id="TDX51636.1"/>
    </source>
</evidence>
<dbReference type="EMBL" id="SOEG01000011">
    <property type="protein sequence ID" value="TDX51636.1"/>
    <property type="molecule type" value="Genomic_DNA"/>
</dbReference>
<reference evidence="6 7" key="1">
    <citation type="submission" date="2019-03" db="EMBL/GenBank/DDBJ databases">
        <title>Subsurface microbial communities from deep shales in Ohio and West Virginia, USA.</title>
        <authorList>
            <person name="Wrighton K."/>
        </authorList>
    </citation>
    <scope>NUCLEOTIDE SEQUENCE [LARGE SCALE GENOMIC DNA]</scope>
    <source>
        <strain evidence="6 7">MSL 6dP</strain>
    </source>
</reference>
<dbReference type="PANTHER" id="PTHR24567">
    <property type="entry name" value="CRP FAMILY TRANSCRIPTIONAL REGULATORY PROTEIN"/>
    <property type="match status" value="1"/>
</dbReference>
<dbReference type="SUPFAM" id="SSF46785">
    <property type="entry name" value="Winged helix' DNA-binding domain"/>
    <property type="match status" value="1"/>
</dbReference>
<gene>
    <name evidence="6" type="ORF">C7959_11132</name>
</gene>
<sequence length="219" mass="25485">MSKKFLEQFFLFQEMNEKELEEIKKIVTKKVYKKNEIIFLEGDLGDSIYLVLDGLIKVFRTGSTGREKTLSLLGRGDFFGEMALLDDNFRSASVQAIKSSQVYIIDKVKFYKVLSDFPQIPLKIIVKLSQRLRKANNQIKNLTFKSVRDRLEVVLLELANRYGERRDEGLLISKKITHQELGNLVGTTRESITKLINEMVEEKKLLVKNRYLILLDFDK</sequence>